<dbReference type="CDD" id="cd03441">
    <property type="entry name" value="R_hydratase_like"/>
    <property type="match status" value="1"/>
</dbReference>
<dbReference type="SUPFAM" id="SSF54637">
    <property type="entry name" value="Thioesterase/thiol ester dehydrase-isomerase"/>
    <property type="match status" value="2"/>
</dbReference>
<name>A0A1H0CK10_9ACTN</name>
<feature type="domain" description="MaoC-like" evidence="3">
    <location>
        <begin position="244"/>
        <end position="303"/>
    </location>
</feature>
<dbReference type="InterPro" id="IPR029069">
    <property type="entry name" value="HotDog_dom_sf"/>
</dbReference>
<dbReference type="Gene3D" id="3.10.129.10">
    <property type="entry name" value="Hotdog Thioesterase"/>
    <property type="match status" value="1"/>
</dbReference>
<dbReference type="Proteomes" id="UP000199063">
    <property type="component" value="Unassembled WGS sequence"/>
</dbReference>
<dbReference type="PANTHER" id="PTHR43841:SF1">
    <property type="entry name" value="3-HYDROXYACYL-THIOESTER DEHYDRATASE X"/>
    <property type="match status" value="1"/>
</dbReference>
<dbReference type="PANTHER" id="PTHR43841">
    <property type="entry name" value="3-HYDROXYACYL-THIOESTER DEHYDRATASE HTDX-RELATED"/>
    <property type="match status" value="1"/>
</dbReference>
<dbReference type="AlphaFoldDB" id="A0A1H0CK10"/>
<feature type="region of interest" description="Disordered" evidence="2">
    <location>
        <begin position="156"/>
        <end position="229"/>
    </location>
</feature>
<keyword evidence="5" id="KW-1185">Reference proteome</keyword>
<dbReference type="InterPro" id="IPR002539">
    <property type="entry name" value="MaoC-like_dom"/>
</dbReference>
<evidence type="ECO:0000313" key="4">
    <source>
        <dbReference type="EMBL" id="SDN58210.1"/>
    </source>
</evidence>
<dbReference type="STRING" id="1196353.SAMN05444921_13064"/>
<gene>
    <name evidence="4" type="ORF">SAMN05444921_13064</name>
</gene>
<sequence>MQTRTLSSPPALWPNLLRGALASPFRRGALARAEEGARLPSARLTLLGAAADPSQPAAYARVCGFDTTGPLPITYPHVLGFPIAMRLMAGRGFPLPVLGLVHTRIEITRHRDIRTDDRPEISVHATGLRPHRRGTEVTLVTEARLDGELVWESGSTYLSRHPRPGRAEGTTADGTAVTPERRGAGGRTGAAPAPGGPAARRFPADGCPVKGGAPGPGLANDGPPQAPSALNERASWQLPAVLGRRYGAASGDRNPIHLYAATARPFGFPRAIAHGMWTFARCLAERNPRELRYAEAEFKAPVLLPGSVAYAAGDTATGDGVFELRGTGPEGRVHLIGRTATSVGPS</sequence>
<protein>
    <submittedName>
        <fullName evidence="4">MaoC like domain-containing protein</fullName>
    </submittedName>
</protein>
<organism evidence="4 5">
    <name type="scientific">Streptomyces wuyuanensis</name>
    <dbReference type="NCBI Taxonomy" id="1196353"/>
    <lineage>
        <taxon>Bacteria</taxon>
        <taxon>Bacillati</taxon>
        <taxon>Actinomycetota</taxon>
        <taxon>Actinomycetes</taxon>
        <taxon>Kitasatosporales</taxon>
        <taxon>Streptomycetaceae</taxon>
        <taxon>Streptomyces</taxon>
    </lineage>
</organism>
<evidence type="ECO:0000313" key="5">
    <source>
        <dbReference type="Proteomes" id="UP000199063"/>
    </source>
</evidence>
<feature type="compositionally biased region" description="Low complexity" evidence="2">
    <location>
        <begin position="189"/>
        <end position="206"/>
    </location>
</feature>
<dbReference type="GeneID" id="40833853"/>
<dbReference type="EMBL" id="FNHI01000030">
    <property type="protein sequence ID" value="SDN58210.1"/>
    <property type="molecule type" value="Genomic_DNA"/>
</dbReference>
<accession>A0A1H0CK10</accession>
<proteinExistence type="inferred from homology"/>
<reference evidence="5" key="1">
    <citation type="submission" date="2016-10" db="EMBL/GenBank/DDBJ databases">
        <authorList>
            <person name="Varghese N."/>
            <person name="Submissions S."/>
        </authorList>
    </citation>
    <scope>NUCLEOTIDE SEQUENCE [LARGE SCALE GENOMIC DNA]</scope>
    <source>
        <strain evidence="5">CGMCC 4.7042</strain>
    </source>
</reference>
<dbReference type="Pfam" id="PF01575">
    <property type="entry name" value="MaoC_dehydratas"/>
    <property type="match status" value="1"/>
</dbReference>
<evidence type="ECO:0000259" key="3">
    <source>
        <dbReference type="Pfam" id="PF01575"/>
    </source>
</evidence>
<comment type="similarity">
    <text evidence="1">Belongs to the enoyl-CoA hydratase/isomerase family.</text>
</comment>
<evidence type="ECO:0000256" key="2">
    <source>
        <dbReference type="SAM" id="MobiDB-lite"/>
    </source>
</evidence>
<evidence type="ECO:0000256" key="1">
    <source>
        <dbReference type="ARBA" id="ARBA00005254"/>
    </source>
</evidence>
<dbReference type="RefSeq" id="WP_244529829.1">
    <property type="nucleotide sequence ID" value="NZ_FNHI01000030.1"/>
</dbReference>